<evidence type="ECO:0000313" key="2">
    <source>
        <dbReference type="EMBL" id="KAJ1187927.1"/>
    </source>
</evidence>
<feature type="compositionally biased region" description="Polar residues" evidence="1">
    <location>
        <begin position="176"/>
        <end position="188"/>
    </location>
</feature>
<name>A0AAV7UFT4_PLEWA</name>
<organism evidence="2 3">
    <name type="scientific">Pleurodeles waltl</name>
    <name type="common">Iberian ribbed newt</name>
    <dbReference type="NCBI Taxonomy" id="8319"/>
    <lineage>
        <taxon>Eukaryota</taxon>
        <taxon>Metazoa</taxon>
        <taxon>Chordata</taxon>
        <taxon>Craniata</taxon>
        <taxon>Vertebrata</taxon>
        <taxon>Euteleostomi</taxon>
        <taxon>Amphibia</taxon>
        <taxon>Batrachia</taxon>
        <taxon>Caudata</taxon>
        <taxon>Salamandroidea</taxon>
        <taxon>Salamandridae</taxon>
        <taxon>Pleurodelinae</taxon>
        <taxon>Pleurodeles</taxon>
    </lineage>
</organism>
<feature type="region of interest" description="Disordered" evidence="1">
    <location>
        <begin position="41"/>
        <end position="77"/>
    </location>
</feature>
<sequence>MHGAPRQGVTARNSMLPEIPKLQALMIPLVMPVDWSSLSQSRVAQPGRSPSSVREPQYHPQLSSQRSPGAQLNVGSTECNAGRGVLVQPRSAEQRRAWRLGRPGTAEAALVRTTGRTHSRLSGASPRAGITPFSVSPRSPEGPSRKALSAKGPGEEPARGPKKPTHQPRPLAPTLQAASSSSALNGTPASLKGSLPWPVVLSSRVDGARLIEGGGRRFQDVNVGQARSCSIILPLR</sequence>
<gene>
    <name evidence="2" type="ORF">NDU88_004692</name>
</gene>
<dbReference type="AlphaFoldDB" id="A0AAV7UFT4"/>
<accession>A0AAV7UFT4</accession>
<protein>
    <submittedName>
        <fullName evidence="2">Uncharacterized protein</fullName>
    </submittedName>
</protein>
<reference evidence="2" key="1">
    <citation type="journal article" date="2022" name="bioRxiv">
        <title>Sequencing and chromosome-scale assembly of the giantPleurodeles waltlgenome.</title>
        <authorList>
            <person name="Brown T."/>
            <person name="Elewa A."/>
            <person name="Iarovenko S."/>
            <person name="Subramanian E."/>
            <person name="Araus A.J."/>
            <person name="Petzold A."/>
            <person name="Susuki M."/>
            <person name="Suzuki K.-i.T."/>
            <person name="Hayashi T."/>
            <person name="Toyoda A."/>
            <person name="Oliveira C."/>
            <person name="Osipova E."/>
            <person name="Leigh N.D."/>
            <person name="Simon A."/>
            <person name="Yun M.H."/>
        </authorList>
    </citation>
    <scope>NUCLEOTIDE SEQUENCE</scope>
    <source>
        <strain evidence="2">20211129_DDA</strain>
        <tissue evidence="2">Liver</tissue>
    </source>
</reference>
<proteinExistence type="predicted"/>
<evidence type="ECO:0000313" key="3">
    <source>
        <dbReference type="Proteomes" id="UP001066276"/>
    </source>
</evidence>
<dbReference type="Proteomes" id="UP001066276">
    <property type="component" value="Chromosome 3_1"/>
</dbReference>
<evidence type="ECO:0000256" key="1">
    <source>
        <dbReference type="SAM" id="MobiDB-lite"/>
    </source>
</evidence>
<comment type="caution">
    <text evidence="2">The sequence shown here is derived from an EMBL/GenBank/DDBJ whole genome shotgun (WGS) entry which is preliminary data.</text>
</comment>
<dbReference type="EMBL" id="JANPWB010000005">
    <property type="protein sequence ID" value="KAJ1187927.1"/>
    <property type="molecule type" value="Genomic_DNA"/>
</dbReference>
<feature type="region of interest" description="Disordered" evidence="1">
    <location>
        <begin position="108"/>
        <end position="195"/>
    </location>
</feature>
<keyword evidence="3" id="KW-1185">Reference proteome</keyword>